<keyword evidence="1" id="KW-0472">Membrane</keyword>
<evidence type="ECO:0000256" key="1">
    <source>
        <dbReference type="SAM" id="Phobius"/>
    </source>
</evidence>
<accession>A0A174YU38</accession>
<gene>
    <name evidence="2" type="ORF">ERS852490_01454</name>
</gene>
<evidence type="ECO:0000313" key="3">
    <source>
        <dbReference type="Proteomes" id="UP000095621"/>
    </source>
</evidence>
<sequence length="52" mass="5905">MKDKFDFKTLIIPAAMGIMTFITAVVDSKRSKKIDELSEKIDKLESKDEEVA</sequence>
<dbReference type="EMBL" id="CZBU01000003">
    <property type="protein sequence ID" value="CUQ77222.1"/>
    <property type="molecule type" value="Genomic_DNA"/>
</dbReference>
<organism evidence="2 3">
    <name type="scientific">Lachnospira eligens</name>
    <dbReference type="NCBI Taxonomy" id="39485"/>
    <lineage>
        <taxon>Bacteria</taxon>
        <taxon>Bacillati</taxon>
        <taxon>Bacillota</taxon>
        <taxon>Clostridia</taxon>
        <taxon>Lachnospirales</taxon>
        <taxon>Lachnospiraceae</taxon>
        <taxon>Lachnospira</taxon>
    </lineage>
</organism>
<reference evidence="2 3" key="1">
    <citation type="submission" date="2015-09" db="EMBL/GenBank/DDBJ databases">
        <authorList>
            <consortium name="Pathogen Informatics"/>
        </authorList>
    </citation>
    <scope>NUCLEOTIDE SEQUENCE [LARGE SCALE GENOMIC DNA]</scope>
    <source>
        <strain evidence="2 3">2789STDY5834875</strain>
    </source>
</reference>
<protein>
    <submittedName>
        <fullName evidence="2">Uncharacterized protein</fullName>
    </submittedName>
</protein>
<dbReference type="RefSeq" id="WP_156327301.1">
    <property type="nucleotide sequence ID" value="NZ_CZBU01000003.1"/>
</dbReference>
<name>A0A174YU38_9FIRM</name>
<dbReference type="AlphaFoldDB" id="A0A174YU38"/>
<evidence type="ECO:0000313" key="2">
    <source>
        <dbReference type="EMBL" id="CUQ77222.1"/>
    </source>
</evidence>
<keyword evidence="1" id="KW-1133">Transmembrane helix</keyword>
<feature type="transmembrane region" description="Helical" evidence="1">
    <location>
        <begin position="6"/>
        <end position="26"/>
    </location>
</feature>
<proteinExistence type="predicted"/>
<keyword evidence="1" id="KW-0812">Transmembrane</keyword>
<dbReference type="Proteomes" id="UP000095621">
    <property type="component" value="Unassembled WGS sequence"/>
</dbReference>